<evidence type="ECO:0000256" key="5">
    <source>
        <dbReference type="ARBA" id="ARBA00022989"/>
    </source>
</evidence>
<dbReference type="InterPro" id="IPR000515">
    <property type="entry name" value="MetI-like"/>
</dbReference>
<dbReference type="PANTHER" id="PTHR43386:SF1">
    <property type="entry name" value="D,D-DIPEPTIDE TRANSPORT SYSTEM PERMEASE PROTEIN DDPC-RELATED"/>
    <property type="match status" value="1"/>
</dbReference>
<name>A0AAW8DU62_9BURK</name>
<evidence type="ECO:0000256" key="7">
    <source>
        <dbReference type="RuleBase" id="RU363032"/>
    </source>
</evidence>
<keyword evidence="2 7" id="KW-0813">Transport</keyword>
<keyword evidence="6 7" id="KW-0472">Membrane</keyword>
<feature type="transmembrane region" description="Helical" evidence="7">
    <location>
        <begin position="267"/>
        <end position="288"/>
    </location>
</feature>
<dbReference type="Pfam" id="PF12911">
    <property type="entry name" value="OppC_N"/>
    <property type="match status" value="1"/>
</dbReference>
<dbReference type="AlphaFoldDB" id="A0AAW8DU62"/>
<evidence type="ECO:0000259" key="8">
    <source>
        <dbReference type="PROSITE" id="PS50928"/>
    </source>
</evidence>
<protein>
    <submittedName>
        <fullName evidence="9">Peptide/nickel transport system permease protein</fullName>
    </submittedName>
</protein>
<dbReference type="InterPro" id="IPR035906">
    <property type="entry name" value="MetI-like_sf"/>
</dbReference>
<evidence type="ECO:0000256" key="3">
    <source>
        <dbReference type="ARBA" id="ARBA00022475"/>
    </source>
</evidence>
<dbReference type="RefSeq" id="WP_307585696.1">
    <property type="nucleotide sequence ID" value="NZ_JAUSRQ010000009.1"/>
</dbReference>
<dbReference type="Pfam" id="PF00528">
    <property type="entry name" value="BPD_transp_1"/>
    <property type="match status" value="1"/>
</dbReference>
<sequence>MNHLTASVRWLASDTPATRTQARLGAVYRLLRRLLGHPIGVAGLVVVGFIALVALGAPLLPLADPAAQSLGERLLPPSAAHWLGTDTLGRDMLSRLVFGARPTLAIVLLVLLASVPAGLLIGAAAGLWGGWVDAVLMRLADVFMAFPRLILAIAVAATLATGLWTAVIAIALTGWPPYARVARAEVAAVRQAEFIQAARALGVSRLRLLLRHALPLCLPSAVVRAALDAPGIVLITSGLGFLGLGLPPPAPEWGAMVAEGRAIVFEAWWVSTLPGLLILALSLGFNFLGDALRDVVDPGVK</sequence>
<feature type="transmembrane region" description="Helical" evidence="7">
    <location>
        <begin position="39"/>
        <end position="60"/>
    </location>
</feature>
<keyword evidence="5 7" id="KW-1133">Transmembrane helix</keyword>
<proteinExistence type="inferred from homology"/>
<comment type="similarity">
    <text evidence="7">Belongs to the binding-protein-dependent transport system permease family.</text>
</comment>
<dbReference type="PANTHER" id="PTHR43386">
    <property type="entry name" value="OLIGOPEPTIDE TRANSPORT SYSTEM PERMEASE PROTEIN APPC"/>
    <property type="match status" value="1"/>
</dbReference>
<keyword evidence="3" id="KW-1003">Cell membrane</keyword>
<evidence type="ECO:0000256" key="1">
    <source>
        <dbReference type="ARBA" id="ARBA00004651"/>
    </source>
</evidence>
<feature type="transmembrane region" description="Helical" evidence="7">
    <location>
        <begin position="229"/>
        <end position="246"/>
    </location>
</feature>
<feature type="domain" description="ABC transmembrane type-1" evidence="8">
    <location>
        <begin position="100"/>
        <end position="289"/>
    </location>
</feature>
<feature type="transmembrane region" description="Helical" evidence="7">
    <location>
        <begin position="104"/>
        <end position="128"/>
    </location>
</feature>
<dbReference type="GO" id="GO:0005886">
    <property type="term" value="C:plasma membrane"/>
    <property type="evidence" value="ECO:0007669"/>
    <property type="project" value="UniProtKB-SubCell"/>
</dbReference>
<organism evidence="9 10">
    <name type="scientific">Variovorax boronicumulans</name>
    <dbReference type="NCBI Taxonomy" id="436515"/>
    <lineage>
        <taxon>Bacteria</taxon>
        <taxon>Pseudomonadati</taxon>
        <taxon>Pseudomonadota</taxon>
        <taxon>Betaproteobacteria</taxon>
        <taxon>Burkholderiales</taxon>
        <taxon>Comamonadaceae</taxon>
        <taxon>Variovorax</taxon>
    </lineage>
</organism>
<dbReference type="InterPro" id="IPR025966">
    <property type="entry name" value="OppC_N"/>
</dbReference>
<dbReference type="EMBL" id="JAUSRR010000003">
    <property type="protein sequence ID" value="MDP9922874.1"/>
    <property type="molecule type" value="Genomic_DNA"/>
</dbReference>
<dbReference type="SUPFAM" id="SSF161098">
    <property type="entry name" value="MetI-like"/>
    <property type="match status" value="1"/>
</dbReference>
<dbReference type="InterPro" id="IPR050366">
    <property type="entry name" value="BP-dependent_transpt_permease"/>
</dbReference>
<gene>
    <name evidence="9" type="ORF">J2W25_001895</name>
</gene>
<comment type="subcellular location">
    <subcellularLocation>
        <location evidence="1 7">Cell membrane</location>
        <topology evidence="1 7">Multi-pass membrane protein</topology>
    </subcellularLocation>
</comment>
<evidence type="ECO:0000313" key="9">
    <source>
        <dbReference type="EMBL" id="MDP9922874.1"/>
    </source>
</evidence>
<dbReference type="PROSITE" id="PS50928">
    <property type="entry name" value="ABC_TM1"/>
    <property type="match status" value="1"/>
</dbReference>
<dbReference type="GO" id="GO:0071916">
    <property type="term" value="F:dipeptide transmembrane transporter activity"/>
    <property type="evidence" value="ECO:0007669"/>
    <property type="project" value="TreeGrafter"/>
</dbReference>
<evidence type="ECO:0000256" key="2">
    <source>
        <dbReference type="ARBA" id="ARBA00022448"/>
    </source>
</evidence>
<dbReference type="Proteomes" id="UP001244295">
    <property type="component" value="Unassembled WGS sequence"/>
</dbReference>
<comment type="caution">
    <text evidence="9">The sequence shown here is derived from an EMBL/GenBank/DDBJ whole genome shotgun (WGS) entry which is preliminary data.</text>
</comment>
<evidence type="ECO:0000256" key="4">
    <source>
        <dbReference type="ARBA" id="ARBA00022692"/>
    </source>
</evidence>
<accession>A0AAW8DU62</accession>
<dbReference type="Gene3D" id="1.10.3720.10">
    <property type="entry name" value="MetI-like"/>
    <property type="match status" value="1"/>
</dbReference>
<evidence type="ECO:0000256" key="6">
    <source>
        <dbReference type="ARBA" id="ARBA00023136"/>
    </source>
</evidence>
<feature type="transmembrane region" description="Helical" evidence="7">
    <location>
        <begin position="149"/>
        <end position="172"/>
    </location>
</feature>
<reference evidence="9" key="1">
    <citation type="submission" date="2023-07" db="EMBL/GenBank/DDBJ databases">
        <title>Sorghum-associated microbial communities from plants grown in Nebraska, USA.</title>
        <authorList>
            <person name="Schachtman D."/>
        </authorList>
    </citation>
    <scope>NUCLEOTIDE SEQUENCE</scope>
    <source>
        <strain evidence="9">DS2795</strain>
    </source>
</reference>
<keyword evidence="4 7" id="KW-0812">Transmembrane</keyword>
<evidence type="ECO:0000313" key="10">
    <source>
        <dbReference type="Proteomes" id="UP001244295"/>
    </source>
</evidence>